<accession>A0A158QB34</accession>
<dbReference type="EMBL" id="UXUI01008984">
    <property type="protein sequence ID" value="VDD92824.1"/>
    <property type="molecule type" value="Genomic_DNA"/>
</dbReference>
<feature type="coiled-coil region" evidence="1">
    <location>
        <begin position="358"/>
        <end position="431"/>
    </location>
</feature>
<reference evidence="3 4" key="2">
    <citation type="submission" date="2018-10" db="EMBL/GenBank/DDBJ databases">
        <authorList>
            <consortium name="Pathogen Informatics"/>
        </authorList>
    </citation>
    <scope>NUCLEOTIDE SEQUENCE [LARGE SCALE GENOMIC DNA]</scope>
</reference>
<feature type="coiled-coil region" evidence="1">
    <location>
        <begin position="1230"/>
        <end position="1286"/>
    </location>
</feature>
<feature type="region of interest" description="Disordered" evidence="2">
    <location>
        <begin position="998"/>
        <end position="1017"/>
    </location>
</feature>
<evidence type="ECO:0000256" key="2">
    <source>
        <dbReference type="SAM" id="MobiDB-lite"/>
    </source>
</evidence>
<proteinExistence type="predicted"/>
<feature type="coiled-coil region" evidence="1">
    <location>
        <begin position="786"/>
        <end position="863"/>
    </location>
</feature>
<dbReference type="STRING" id="51028.A0A158QB34"/>
<name>A0A158QB34_ENTVE</name>
<organism evidence="5">
    <name type="scientific">Enterobius vermicularis</name>
    <name type="common">Human pinworm</name>
    <dbReference type="NCBI Taxonomy" id="51028"/>
    <lineage>
        <taxon>Eukaryota</taxon>
        <taxon>Metazoa</taxon>
        <taxon>Ecdysozoa</taxon>
        <taxon>Nematoda</taxon>
        <taxon>Chromadorea</taxon>
        <taxon>Rhabditida</taxon>
        <taxon>Spirurina</taxon>
        <taxon>Oxyuridomorpha</taxon>
        <taxon>Oxyuroidea</taxon>
        <taxon>Oxyuridae</taxon>
        <taxon>Enterobius</taxon>
    </lineage>
</organism>
<feature type="region of interest" description="Disordered" evidence="2">
    <location>
        <begin position="207"/>
        <end position="233"/>
    </location>
</feature>
<sequence length="1339" mass="154937">MILKFYFVIRGILKRSCSHSGVTNEPVDRRSRLLSLRLFRPAADQSAEKKSSRIPKLSLTWSEKNAVAIFGDTTSEETLDEPDEKPCTSNASEASSQGTDSYNFESVRQTDILSDSDDVEEDSSGKSSSVKEDDKTNDDISSVTSSTGSSHIAGKWWFGKSTRSVLEKLEEKEAHLNQLKNRLNELEGLIDAGYAVREKKRQLKEEYEQLSEEIDNEKQDKKQETSEAPKSPSQTVKLFLALEDLKCRQRASAEKETMTDAAIGPELPNFLPVLPSSPQPELMQSPNFSLQRELLLQLQRVQNLSTSSKFRASLLLFICFRLDMRWSIDDLKLSAHRTVLSNEKTLEENKTTSKNCTSRSCLEAKARLKRENEKLRKEIENQKTEFDNLDEQLKKLKTEMSRCQNDHSENFEALQSMKKEFEQSAAEVQAANMTIIRLQDEVSTKTKAMDYLEERTQAYRNIILDNDLIVPDESTENWRRGFADPRFTANPCKKIQTLLTSEDLQHREAHFHDLKDKGKVREVEENLSAKSCLVELLTAELEKKEQSAEEMMGKYQKEKHELESKITGLTKLADRVPILENELDKLQQEKSLMHLQLQDAREKFDADLETSLTETLKKYQQQSSYWTEKMNAVNEINENLRGKIIILEREIDEMKLRNKVEKADMSQKLTSSIQKVDLLRSQINRSTRDVEVEARPSYNSKYVACKPNTKNKFTEIKKGDLFDEMEERLKLCQGELLATRRQVEVLQQKLVDTVQTQVADQKSTLQLQTMIRNAQKKDKATEADSITERNNEIDRLREKVDQLEQQNFELTSELSKAEEEKWNLALMKHQDMTQLAAEFESVRKELDQEISKYEKERCRLKNRIKALTKAKLDRDWLIQSLKKHELRTNGKLNHTPIFRCMSVPHMRKDSIADELQTARACNSVLKRINANLKKELMIIRRLIESSIQNNVFHINSDLKSQSSKEFLKPGFNDLASDLNQVRKELENIIFQIDRNANPRDSTKLSESTSTVSLSQEEKPELRLESDLDRLRKALKRSWADRENLSKQLDRITAEFQEFSVGPDSTKNFLQRSYLYDERPPIMRSRSFAGLAKWWSEQIQSSCEANGGKGFAVVPFVCPSEALIDHRTLQSVDSNHLTNSTSWDSFLMSDKRKKRLKATQWKRLCQSMTILEMAVDHQVDEYKLGSVRENITLNRDACKSNYSTDLTSLITKNKDDALYNIFSVPDDLESLKRANKSLKCENIRLNNFKNARINDLKTKVTVLLEQNESLAKKLDEIEKERQEMYLIMFKKGRQAAKHDIDELNTYNELTEHHVVLRFLHDAFYYYLLNKGDAREHLQVS</sequence>
<feature type="coiled-coil region" evidence="1">
    <location>
        <begin position="630"/>
        <end position="664"/>
    </location>
</feature>
<evidence type="ECO:0000313" key="3">
    <source>
        <dbReference type="EMBL" id="VDD92824.1"/>
    </source>
</evidence>
<dbReference type="GO" id="GO:0007076">
    <property type="term" value="P:mitotic chromosome condensation"/>
    <property type="evidence" value="ECO:0007669"/>
    <property type="project" value="TreeGrafter"/>
</dbReference>
<reference evidence="5" key="1">
    <citation type="submission" date="2016-04" db="UniProtKB">
        <authorList>
            <consortium name="WormBaseParasite"/>
        </authorList>
    </citation>
    <scope>IDENTIFICATION</scope>
</reference>
<dbReference type="PANTHER" id="PTHR43941:SF1">
    <property type="entry name" value="STRUCTURAL MAINTENANCE OF CHROMOSOMES PROTEIN 2"/>
    <property type="match status" value="1"/>
</dbReference>
<dbReference type="GO" id="GO:0000793">
    <property type="term" value="C:condensed chromosome"/>
    <property type="evidence" value="ECO:0007669"/>
    <property type="project" value="TreeGrafter"/>
</dbReference>
<dbReference type="Proteomes" id="UP000274131">
    <property type="component" value="Unassembled WGS sequence"/>
</dbReference>
<feature type="coiled-coil region" evidence="1">
    <location>
        <begin position="534"/>
        <end position="603"/>
    </location>
</feature>
<feature type="compositionally biased region" description="Polar residues" evidence="2">
    <location>
        <begin position="1004"/>
        <end position="1014"/>
    </location>
</feature>
<evidence type="ECO:0000256" key="1">
    <source>
        <dbReference type="SAM" id="Coils"/>
    </source>
</evidence>
<dbReference type="WBParaSite" id="EVEC_0000809101-mRNA-1">
    <property type="protein sequence ID" value="EVEC_0000809101-mRNA-1"/>
    <property type="gene ID" value="EVEC_0000809101"/>
</dbReference>
<feature type="compositionally biased region" description="Basic and acidic residues" evidence="2">
    <location>
        <begin position="129"/>
        <end position="138"/>
    </location>
</feature>
<evidence type="ECO:0000313" key="4">
    <source>
        <dbReference type="Proteomes" id="UP000274131"/>
    </source>
</evidence>
<evidence type="ECO:0000313" key="5">
    <source>
        <dbReference type="WBParaSite" id="EVEC_0000809101-mRNA-1"/>
    </source>
</evidence>
<feature type="region of interest" description="Disordered" evidence="2">
    <location>
        <begin position="73"/>
        <end position="150"/>
    </location>
</feature>
<dbReference type="GO" id="GO:0000796">
    <property type="term" value="C:condensin complex"/>
    <property type="evidence" value="ECO:0007669"/>
    <property type="project" value="TreeGrafter"/>
</dbReference>
<feature type="compositionally biased region" description="Polar residues" evidence="2">
    <location>
        <begin position="87"/>
        <end position="113"/>
    </location>
</feature>
<feature type="compositionally biased region" description="Low complexity" evidence="2">
    <location>
        <begin position="141"/>
        <end position="150"/>
    </location>
</feature>
<keyword evidence="4" id="KW-1185">Reference proteome</keyword>
<dbReference type="PANTHER" id="PTHR43941">
    <property type="entry name" value="STRUCTURAL MAINTENANCE OF CHROMOSOMES PROTEIN 2"/>
    <property type="match status" value="1"/>
</dbReference>
<dbReference type="GO" id="GO:0003682">
    <property type="term" value="F:chromatin binding"/>
    <property type="evidence" value="ECO:0007669"/>
    <property type="project" value="TreeGrafter"/>
</dbReference>
<dbReference type="OrthoDB" id="5807119at2759"/>
<keyword evidence="1" id="KW-0175">Coiled coil</keyword>
<gene>
    <name evidence="3" type="ORF">EVEC_LOCUS7575</name>
</gene>
<feature type="compositionally biased region" description="Acidic residues" evidence="2">
    <location>
        <begin position="74"/>
        <end position="83"/>
    </location>
</feature>
<dbReference type="GO" id="GO:0000785">
    <property type="term" value="C:chromatin"/>
    <property type="evidence" value="ECO:0007669"/>
    <property type="project" value="TreeGrafter"/>
</dbReference>
<feature type="compositionally biased region" description="Basic and acidic residues" evidence="2">
    <location>
        <begin position="216"/>
        <end position="227"/>
    </location>
</feature>
<protein>
    <submittedName>
        <fullName evidence="5">Girdin</fullName>
    </submittedName>
</protein>